<dbReference type="Gene3D" id="3.30.360.10">
    <property type="entry name" value="Dihydrodipicolinate Reductase, domain 2"/>
    <property type="match status" value="1"/>
</dbReference>
<dbReference type="EMBL" id="JAZDRP010000005">
    <property type="protein sequence ID" value="MEE2526653.1"/>
    <property type="molecule type" value="Genomic_DNA"/>
</dbReference>
<organism evidence="16 17">
    <name type="scientific">Hyphobacterium lacteum</name>
    <dbReference type="NCBI Taxonomy" id="3116575"/>
    <lineage>
        <taxon>Bacteria</taxon>
        <taxon>Pseudomonadati</taxon>
        <taxon>Pseudomonadota</taxon>
        <taxon>Alphaproteobacteria</taxon>
        <taxon>Maricaulales</taxon>
        <taxon>Maricaulaceae</taxon>
        <taxon>Hyphobacterium</taxon>
    </lineage>
</organism>
<dbReference type="EC" id="1.17.1.8" evidence="10 13"/>
<keyword evidence="7 13" id="KW-0520">NAD</keyword>
<evidence type="ECO:0000313" key="17">
    <source>
        <dbReference type="Proteomes" id="UP001354971"/>
    </source>
</evidence>
<comment type="caution">
    <text evidence="16">The sequence shown here is derived from an EMBL/GenBank/DDBJ whole genome shotgun (WGS) entry which is preliminary data.</text>
</comment>
<evidence type="ECO:0000313" key="16">
    <source>
        <dbReference type="EMBL" id="MEE2526653.1"/>
    </source>
</evidence>
<dbReference type="PROSITE" id="PS01298">
    <property type="entry name" value="DAPB"/>
    <property type="match status" value="1"/>
</dbReference>
<evidence type="ECO:0000256" key="12">
    <source>
        <dbReference type="ARBA" id="ARBA00049396"/>
    </source>
</evidence>
<feature type="domain" description="Dihydrodipicolinate reductase N-terminal" evidence="14">
    <location>
        <begin position="3"/>
        <end position="127"/>
    </location>
</feature>
<sequence>MTIKLTIVGAGGRLGSAIAREAIQDERFELVGGVVRSDSDHVEKDLGELAGTDWIGRTSVIRLEDALEGADVVIDASAPETSAAIARRLADLGGPALICGVTGLSADQTDALHLAAERMPVLASRNFSIGIALVEMLVATAAAGLPMEKWDAEISETHHRYKADAPSGTAMILGETIAKARQQILDMVAERGRSTRSGRRTPGTIGFASQRGGAVIGDHDVRFLGDFEEISISHRAFDRRVFAIGALTASQWLLRQKPGLYAMRDIIGG</sequence>
<name>A0ABU7LRV7_9PROT</name>
<accession>A0ABU7LRV7</accession>
<evidence type="ECO:0000256" key="9">
    <source>
        <dbReference type="ARBA" id="ARBA00037922"/>
    </source>
</evidence>
<keyword evidence="8 13" id="KW-0457">Lysine biosynthesis</keyword>
<feature type="binding site" evidence="13">
    <location>
        <position position="159"/>
    </location>
    <ligand>
        <name>(S)-2,3,4,5-tetrahydrodipicolinate</name>
        <dbReference type="ChEBI" id="CHEBI:16845"/>
    </ligand>
</feature>
<comment type="catalytic activity">
    <reaction evidence="11 13">
        <text>(S)-2,3,4,5-tetrahydrodipicolinate + NADP(+) + H2O = (2S,4S)-4-hydroxy-2,3,4,5-tetrahydrodipicolinate + NADPH + H(+)</text>
        <dbReference type="Rhea" id="RHEA:35331"/>
        <dbReference type="ChEBI" id="CHEBI:15377"/>
        <dbReference type="ChEBI" id="CHEBI:15378"/>
        <dbReference type="ChEBI" id="CHEBI:16845"/>
        <dbReference type="ChEBI" id="CHEBI:57783"/>
        <dbReference type="ChEBI" id="CHEBI:58349"/>
        <dbReference type="ChEBI" id="CHEBI:67139"/>
        <dbReference type="EC" id="1.17.1.8"/>
    </reaction>
</comment>
<evidence type="ECO:0000256" key="6">
    <source>
        <dbReference type="ARBA" id="ARBA00023002"/>
    </source>
</evidence>
<dbReference type="InterPro" id="IPR036291">
    <property type="entry name" value="NAD(P)-bd_dom_sf"/>
</dbReference>
<dbReference type="CDD" id="cd02274">
    <property type="entry name" value="DHDPR_N"/>
    <property type="match status" value="1"/>
</dbReference>
<dbReference type="NCBIfam" id="TIGR00036">
    <property type="entry name" value="dapB"/>
    <property type="match status" value="1"/>
</dbReference>
<evidence type="ECO:0000256" key="4">
    <source>
        <dbReference type="ARBA" id="ARBA00022857"/>
    </source>
</evidence>
<evidence type="ECO:0000256" key="11">
    <source>
        <dbReference type="ARBA" id="ARBA00049080"/>
    </source>
</evidence>
<feature type="active site" description="Proton donor" evidence="13">
    <location>
        <position position="162"/>
    </location>
</feature>
<comment type="caution">
    <text evidence="13">Was originally thought to be a dihydrodipicolinate reductase (DHDPR), catalyzing the conversion of dihydrodipicolinate to tetrahydrodipicolinate. However, it was shown in E.coli that the substrate of the enzymatic reaction is not dihydrodipicolinate (DHDP) but in fact (2S,4S)-4-hydroxy-2,3,4,5-tetrahydrodipicolinic acid (HTPA), the product released by the DapA-catalyzed reaction.</text>
</comment>
<dbReference type="Pfam" id="PF01113">
    <property type="entry name" value="DapB_N"/>
    <property type="match status" value="1"/>
</dbReference>
<evidence type="ECO:0000256" key="1">
    <source>
        <dbReference type="ARBA" id="ARBA00006642"/>
    </source>
</evidence>
<comment type="catalytic activity">
    <reaction evidence="12 13">
        <text>(S)-2,3,4,5-tetrahydrodipicolinate + NAD(+) + H2O = (2S,4S)-4-hydroxy-2,3,4,5-tetrahydrodipicolinate + NADH + H(+)</text>
        <dbReference type="Rhea" id="RHEA:35323"/>
        <dbReference type="ChEBI" id="CHEBI:15377"/>
        <dbReference type="ChEBI" id="CHEBI:15378"/>
        <dbReference type="ChEBI" id="CHEBI:16845"/>
        <dbReference type="ChEBI" id="CHEBI:57540"/>
        <dbReference type="ChEBI" id="CHEBI:57945"/>
        <dbReference type="ChEBI" id="CHEBI:67139"/>
        <dbReference type="EC" id="1.17.1.8"/>
    </reaction>
</comment>
<comment type="similarity">
    <text evidence="1 13">Belongs to the DapB family.</text>
</comment>
<keyword evidence="2 13" id="KW-0963">Cytoplasm</keyword>
<comment type="subcellular location">
    <subcellularLocation>
        <location evidence="13">Cytoplasm</location>
    </subcellularLocation>
</comment>
<keyword evidence="6 13" id="KW-0560">Oxidoreductase</keyword>
<feature type="domain" description="Dihydrodipicolinate reductase C-terminal" evidence="15">
    <location>
        <begin position="130"/>
        <end position="267"/>
    </location>
</feature>
<feature type="binding site" evidence="13">
    <location>
        <begin position="100"/>
        <end position="102"/>
    </location>
    <ligand>
        <name>NAD(+)</name>
        <dbReference type="ChEBI" id="CHEBI:57540"/>
    </ligand>
</feature>
<comment type="function">
    <text evidence="13">Catalyzes the conversion of 4-hydroxy-tetrahydrodipicolinate (HTPA) to tetrahydrodipicolinate.</text>
</comment>
<dbReference type="PANTHER" id="PTHR20836">
    <property type="entry name" value="DIHYDRODIPICOLINATE REDUCTASE"/>
    <property type="match status" value="1"/>
</dbReference>
<dbReference type="HAMAP" id="MF_00102">
    <property type="entry name" value="DapB"/>
    <property type="match status" value="1"/>
</dbReference>
<dbReference type="SUPFAM" id="SSF55347">
    <property type="entry name" value="Glyceraldehyde-3-phosphate dehydrogenase-like, C-terminal domain"/>
    <property type="match status" value="1"/>
</dbReference>
<dbReference type="InterPro" id="IPR022664">
    <property type="entry name" value="DapB_N_CS"/>
</dbReference>
<keyword evidence="3 13" id="KW-0028">Amino-acid biosynthesis</keyword>
<evidence type="ECO:0000259" key="14">
    <source>
        <dbReference type="Pfam" id="PF01113"/>
    </source>
</evidence>
<keyword evidence="4 13" id="KW-0521">NADP</keyword>
<keyword evidence="5 13" id="KW-0220">Diaminopimelate biosynthesis</keyword>
<dbReference type="InterPro" id="IPR023940">
    <property type="entry name" value="DHDPR_bac"/>
</dbReference>
<dbReference type="Proteomes" id="UP001354971">
    <property type="component" value="Unassembled WGS sequence"/>
</dbReference>
<dbReference type="Pfam" id="PF05173">
    <property type="entry name" value="DapB_C"/>
    <property type="match status" value="1"/>
</dbReference>
<evidence type="ECO:0000256" key="13">
    <source>
        <dbReference type="HAMAP-Rule" id="MF_00102"/>
    </source>
</evidence>
<evidence type="ECO:0000256" key="2">
    <source>
        <dbReference type="ARBA" id="ARBA00022490"/>
    </source>
</evidence>
<feature type="binding site" evidence="13">
    <location>
        <position position="36"/>
    </location>
    <ligand>
        <name>NADP(+)</name>
        <dbReference type="ChEBI" id="CHEBI:58349"/>
    </ligand>
</feature>
<feature type="binding site" evidence="13">
    <location>
        <begin position="9"/>
        <end position="14"/>
    </location>
    <ligand>
        <name>NAD(+)</name>
        <dbReference type="ChEBI" id="CHEBI:57540"/>
    </ligand>
</feature>
<dbReference type="SUPFAM" id="SSF51735">
    <property type="entry name" value="NAD(P)-binding Rossmann-fold domains"/>
    <property type="match status" value="1"/>
</dbReference>
<feature type="binding site" evidence="13">
    <location>
        <begin position="124"/>
        <end position="127"/>
    </location>
    <ligand>
        <name>NAD(+)</name>
        <dbReference type="ChEBI" id="CHEBI:57540"/>
    </ligand>
</feature>
<feature type="active site" description="Proton donor/acceptor" evidence="13">
    <location>
        <position position="158"/>
    </location>
</feature>
<comment type="subunit">
    <text evidence="13">Homotetramer.</text>
</comment>
<evidence type="ECO:0000259" key="15">
    <source>
        <dbReference type="Pfam" id="PF05173"/>
    </source>
</evidence>
<comment type="pathway">
    <text evidence="9 13">Amino-acid biosynthesis; L-lysine biosynthesis via DAP pathway; (S)-tetrahydrodipicolinate from L-aspartate: step 4/4.</text>
</comment>
<evidence type="ECO:0000256" key="8">
    <source>
        <dbReference type="ARBA" id="ARBA00023154"/>
    </source>
</evidence>
<dbReference type="RefSeq" id="WP_330199315.1">
    <property type="nucleotide sequence ID" value="NZ_JAZDRP010000005.1"/>
</dbReference>
<protein>
    <recommendedName>
        <fullName evidence="10 13">4-hydroxy-tetrahydrodipicolinate reductase</fullName>
        <shortName evidence="13">HTPA reductase</shortName>
        <ecNumber evidence="10 13">1.17.1.8</ecNumber>
    </recommendedName>
</protein>
<feature type="binding site" evidence="13">
    <location>
        <begin position="168"/>
        <end position="169"/>
    </location>
    <ligand>
        <name>(S)-2,3,4,5-tetrahydrodipicolinate</name>
        <dbReference type="ChEBI" id="CHEBI:16845"/>
    </ligand>
</feature>
<proteinExistence type="inferred from homology"/>
<evidence type="ECO:0000256" key="7">
    <source>
        <dbReference type="ARBA" id="ARBA00023027"/>
    </source>
</evidence>
<evidence type="ECO:0000256" key="10">
    <source>
        <dbReference type="ARBA" id="ARBA00038983"/>
    </source>
</evidence>
<evidence type="ECO:0000256" key="5">
    <source>
        <dbReference type="ARBA" id="ARBA00022915"/>
    </source>
</evidence>
<dbReference type="Gene3D" id="3.40.50.720">
    <property type="entry name" value="NAD(P)-binding Rossmann-like Domain"/>
    <property type="match status" value="1"/>
</dbReference>
<dbReference type="PANTHER" id="PTHR20836:SF0">
    <property type="entry name" value="4-HYDROXY-TETRAHYDRODIPICOLINATE REDUCTASE 1, CHLOROPLASTIC-RELATED"/>
    <property type="match status" value="1"/>
</dbReference>
<comment type="caution">
    <text evidence="13">Lacks conserved residue(s) required for the propagation of feature annotation.</text>
</comment>
<dbReference type="InterPro" id="IPR022663">
    <property type="entry name" value="DapB_C"/>
</dbReference>
<dbReference type="PIRSF" id="PIRSF000161">
    <property type="entry name" value="DHPR"/>
    <property type="match status" value="1"/>
</dbReference>
<dbReference type="GO" id="GO:0008839">
    <property type="term" value="F:4-hydroxy-tetrahydrodipicolinate reductase"/>
    <property type="evidence" value="ECO:0007669"/>
    <property type="project" value="UniProtKB-EC"/>
</dbReference>
<dbReference type="InterPro" id="IPR000846">
    <property type="entry name" value="DapB_N"/>
</dbReference>
<keyword evidence="17" id="KW-1185">Reference proteome</keyword>
<gene>
    <name evidence="13 16" type="primary">dapB</name>
    <name evidence="16" type="ORF">V0U79_09760</name>
</gene>
<reference evidence="16 17" key="1">
    <citation type="submission" date="2024-01" db="EMBL/GenBank/DDBJ databases">
        <title>Hyphobacterium bacterium isolated from marine sediment.</title>
        <authorList>
            <person name="Zhao S."/>
        </authorList>
    </citation>
    <scope>NUCLEOTIDE SEQUENCE [LARGE SCALE GENOMIC DNA]</scope>
    <source>
        <strain evidence="17">HN65</strain>
    </source>
</reference>
<evidence type="ECO:0000256" key="3">
    <source>
        <dbReference type="ARBA" id="ARBA00022605"/>
    </source>
</evidence>